<dbReference type="InterPro" id="IPR011049">
    <property type="entry name" value="Serralysin-like_metalloprot_C"/>
</dbReference>
<feature type="region of interest" description="Disordered" evidence="6">
    <location>
        <begin position="1069"/>
        <end position="1092"/>
    </location>
</feature>
<dbReference type="InterPro" id="IPR018511">
    <property type="entry name" value="Hemolysin-typ_Ca-bd_CS"/>
</dbReference>
<dbReference type="InterPro" id="IPR019960">
    <property type="entry name" value="T1SS_VCA0849"/>
</dbReference>
<dbReference type="NCBIfam" id="NF033682">
    <property type="entry name" value="retention_LapA"/>
    <property type="match status" value="1"/>
</dbReference>
<dbReference type="InterPro" id="IPR002035">
    <property type="entry name" value="VWF_A"/>
</dbReference>
<dbReference type="Pfam" id="PF00353">
    <property type="entry name" value="HemolysinCabind"/>
    <property type="match status" value="2"/>
</dbReference>
<dbReference type="Gene3D" id="3.40.50.410">
    <property type="entry name" value="von Willebrand factor, type A domain"/>
    <property type="match status" value="1"/>
</dbReference>
<evidence type="ECO:0000256" key="3">
    <source>
        <dbReference type="ARBA" id="ARBA00022737"/>
    </source>
</evidence>
<feature type="region of interest" description="Disordered" evidence="6">
    <location>
        <begin position="1894"/>
        <end position="1915"/>
    </location>
</feature>
<dbReference type="CDD" id="cd00198">
    <property type="entry name" value="vWFA"/>
    <property type="match status" value="1"/>
</dbReference>
<reference evidence="8 9" key="1">
    <citation type="submission" date="2019-03" db="EMBL/GenBank/DDBJ databases">
        <title>Genome sequence of Thiobacillaceae bacterium LSR1, a sulfur-oxidizing bacterium isolated from freshwater sediment.</title>
        <authorList>
            <person name="Li S."/>
        </authorList>
    </citation>
    <scope>NUCLEOTIDE SEQUENCE [LARGE SCALE GENOMIC DNA]</scope>
    <source>
        <strain evidence="8 9">LSR1</strain>
    </source>
</reference>
<proteinExistence type="predicted"/>
<dbReference type="SMART" id="SM00327">
    <property type="entry name" value="VWA"/>
    <property type="match status" value="1"/>
</dbReference>
<dbReference type="EMBL" id="SJZB01000013">
    <property type="protein sequence ID" value="TCJ17987.1"/>
    <property type="molecule type" value="Genomic_DNA"/>
</dbReference>
<dbReference type="PRINTS" id="PR00313">
    <property type="entry name" value="CABNDNGRPT"/>
</dbReference>
<dbReference type="GO" id="GO:0016020">
    <property type="term" value="C:membrane"/>
    <property type="evidence" value="ECO:0007669"/>
    <property type="project" value="UniProtKB-SubCell"/>
</dbReference>
<dbReference type="Pfam" id="PF17803">
    <property type="entry name" value="Cadherin_4"/>
    <property type="match status" value="1"/>
</dbReference>
<keyword evidence="5" id="KW-0472">Membrane</keyword>
<dbReference type="RefSeq" id="WP_131444906.1">
    <property type="nucleotide sequence ID" value="NZ_SJZB01000013.1"/>
</dbReference>
<evidence type="ECO:0000256" key="2">
    <source>
        <dbReference type="ARBA" id="ARBA00022656"/>
    </source>
</evidence>
<dbReference type="InterPro" id="IPR003995">
    <property type="entry name" value="RTX_toxin_determinant-A"/>
</dbReference>
<keyword evidence="4" id="KW-0843">Virulence</keyword>
<keyword evidence="3" id="KW-0677">Repeat</keyword>
<dbReference type="GO" id="GO:0005509">
    <property type="term" value="F:calcium ion binding"/>
    <property type="evidence" value="ECO:0007669"/>
    <property type="project" value="InterPro"/>
</dbReference>
<evidence type="ECO:0000313" key="8">
    <source>
        <dbReference type="EMBL" id="TCJ17987.1"/>
    </source>
</evidence>
<evidence type="ECO:0000256" key="4">
    <source>
        <dbReference type="ARBA" id="ARBA00023026"/>
    </source>
</evidence>
<dbReference type="Proteomes" id="UP000295443">
    <property type="component" value="Unassembled WGS sequence"/>
</dbReference>
<feature type="domain" description="VWFA" evidence="7">
    <location>
        <begin position="1775"/>
        <end position="1981"/>
    </location>
</feature>
<dbReference type="SUPFAM" id="SSF53300">
    <property type="entry name" value="vWA-like"/>
    <property type="match status" value="1"/>
</dbReference>
<comment type="caution">
    <text evidence="8">The sequence shown here is derived from an EMBL/GenBank/DDBJ whole genome shotgun (WGS) entry which is preliminary data.</text>
</comment>
<dbReference type="NCBIfam" id="NF012211">
    <property type="entry name" value="tand_rpt_95"/>
    <property type="match status" value="10"/>
</dbReference>
<evidence type="ECO:0000256" key="1">
    <source>
        <dbReference type="ARBA" id="ARBA00004370"/>
    </source>
</evidence>
<comment type="subcellular location">
    <subcellularLocation>
        <location evidence="1">Membrane</location>
    </subcellularLocation>
</comment>
<dbReference type="Gene3D" id="2.60.40.10">
    <property type="entry name" value="Immunoglobulins"/>
    <property type="match status" value="1"/>
</dbReference>
<feature type="region of interest" description="Disordered" evidence="6">
    <location>
        <begin position="408"/>
        <end position="429"/>
    </location>
</feature>
<dbReference type="Gene3D" id="2.60.40.3440">
    <property type="match status" value="6"/>
</dbReference>
<dbReference type="OrthoDB" id="4648428at2"/>
<organism evidence="8 9">
    <name type="scientific">Parasulfuritortus cantonensis</name>
    <dbReference type="NCBI Taxonomy" id="2528202"/>
    <lineage>
        <taxon>Bacteria</taxon>
        <taxon>Pseudomonadati</taxon>
        <taxon>Pseudomonadota</taxon>
        <taxon>Betaproteobacteria</taxon>
        <taxon>Nitrosomonadales</taxon>
        <taxon>Thiobacillaceae</taxon>
        <taxon>Parasulfuritortus</taxon>
    </lineage>
</organism>
<feature type="region of interest" description="Disordered" evidence="6">
    <location>
        <begin position="1502"/>
        <end position="1526"/>
    </location>
</feature>
<dbReference type="Gene3D" id="2.60.40.1200">
    <property type="match status" value="2"/>
</dbReference>
<name>A0A4R1BL07_9PROT</name>
<dbReference type="Gene3D" id="2.150.10.10">
    <property type="entry name" value="Serralysin-like metalloprotease, C-terminal"/>
    <property type="match status" value="2"/>
</dbReference>
<dbReference type="NCBIfam" id="TIGR03661">
    <property type="entry name" value="T1SS_VCA0849"/>
    <property type="match status" value="1"/>
</dbReference>
<evidence type="ECO:0000259" key="7">
    <source>
        <dbReference type="PROSITE" id="PS50234"/>
    </source>
</evidence>
<dbReference type="InterPro" id="IPR010221">
    <property type="entry name" value="VCBS_dom"/>
</dbReference>
<feature type="compositionally biased region" description="Basic and acidic residues" evidence="6">
    <location>
        <begin position="408"/>
        <end position="419"/>
    </location>
</feature>
<dbReference type="PRINTS" id="PR01488">
    <property type="entry name" value="RTXTOXINA"/>
</dbReference>
<evidence type="ECO:0000256" key="6">
    <source>
        <dbReference type="SAM" id="MobiDB-lite"/>
    </source>
</evidence>
<dbReference type="InterPro" id="IPR001343">
    <property type="entry name" value="Hemolysn_Ca-bd"/>
</dbReference>
<dbReference type="Pfam" id="PF13519">
    <property type="entry name" value="VWA_2"/>
    <property type="match status" value="1"/>
</dbReference>
<dbReference type="GO" id="GO:0090729">
    <property type="term" value="F:toxin activity"/>
    <property type="evidence" value="ECO:0007669"/>
    <property type="project" value="UniProtKB-KW"/>
</dbReference>
<dbReference type="PANTHER" id="PTHR34720">
    <property type="entry name" value="MICROCYSTIN DEPENDENT PROTEIN"/>
    <property type="match status" value="1"/>
</dbReference>
<dbReference type="InterPro" id="IPR013783">
    <property type="entry name" value="Ig-like_fold"/>
</dbReference>
<dbReference type="PROSITE" id="PS50234">
    <property type="entry name" value="VWFA"/>
    <property type="match status" value="1"/>
</dbReference>
<dbReference type="Pfam" id="PF17963">
    <property type="entry name" value="Big_9"/>
    <property type="match status" value="9"/>
</dbReference>
<accession>A0A4R1BL07</accession>
<evidence type="ECO:0000256" key="5">
    <source>
        <dbReference type="ARBA" id="ARBA00023136"/>
    </source>
</evidence>
<feature type="compositionally biased region" description="Basic and acidic residues" evidence="6">
    <location>
        <begin position="1069"/>
        <end position="1078"/>
    </location>
</feature>
<keyword evidence="9" id="KW-1185">Reference proteome</keyword>
<gene>
    <name evidence="8" type="ORF">EZJ19_03525</name>
</gene>
<sequence length="2382" mass="246896">MATYTASNIQATVTALRGEAYVRDEGGKLHKLHLGDTVRDGEIVVTAAGAQVELAYPDGNTLILEPGVHQIIAGLFADTDNAGNNLAIGTTDLGQNASSADLDSLIQAIEQGKPIDDLLEKTAAGLTGGETQEGHTFVRLDRIVESVTGESYAGLTADAGANVTDLRGNLIEPLAENQAPTANDDNVTLLEDTVLTGNVLDNDTDPDGDNLAVTGFSVGGDSYLPGDSVTLTGIGTFTLAADGRYTFSPAKDYDGPVPTFTYFVSDGHGGTDSANLNIQMIGGDDTPVAGDDHATTNEDTAVTIAVLANDSDVDGDPLTIVKIAGTSVQPGDSVSVSHGIATLNADGTITFTPEANYFGDTSFTYTISDGTTPVPATVYVTVNPVNDAPNAVDDVASTPINTAVDIDVKANDSDPDNTRDQLTVSNPVLADPSQGTVSVNPDGSLLFTPASNVSGPVLITYTLSDPDGLSDTATVTVTVGDNTPPDGTDVTRTTDEDTPYVVQSGDFGFSDPDAGQAFYAVRIDTLPDHGTLFLDGQAVVAGQVISADDIATGKLSYLPDTDENGSPYASFTFSVQDSAGAYDDVPNTFTFDVNPVNDAPDAVANHYTTPEDTVLSGNVITDDDNGSAAGGQDSDVDNSLSELRITQVNGEDLVFNSGTATVALAHGTLVISENGDFSFTPDTDYNGTQSFTYTVSDPGGLTDSATVNLTVDSVNDPPVAKDDAITLDEDVTSTFDPLANDVDPDTPHDQLAITSLNGQAVDPDHPEAYAPSAVYDPVSGQFAGTVSLTADGQVKFDPADDYNNDASHLLVIPYTVSDGQGGSDSADITLEVRPVNDAPTANDDNVTLLEDTVLTGNVLANDTDPDGDSLTVTGFSVGGDSYLPGDAVTLSGIGTFTLADDGSYTFSPAKDYDGPVPTFTYFVSDGHGGTDSANLNIQMIGGDDTPVAGDDHASTNEDTPVTIAVLDNDSDVDGDPLTIVKIAGTSVQPGDSVSVSHGVATLNADGTLTFTPEANYFGDTSFTYTISDGTTPVPATVYVTVNPVNDAPNAVDDVASTPINTAVAIDVKANDSDPDNTRDQLSVSNPVLADPSQGTVSVNPDGSLLFTPASNVSGPVLITYTLSDPDGLSDTATVTVTVGDNTRPDGTDVTRTTDEDTPYVVQSGDFGFSDPDAGQAFYAVRIDTLPDHGTLFLDGQAVVAGQVISADDIAAGKLSYLPDTDENGSPYASFTFSVQDSAGAYDDVPNTFTFDVNPVNDAPNAVDNHYTTPEDTVLSGNVITDDDNGSAAGGQDSDVDNSLSELRITQVNGQYLIFDFSTGTATVDLAHGTLVISENGDFSFTPDADYNGTQSFTYTVSDPGGLTDSATVNLTVDSVNDPPIAKDDAITLDEDVTSTFDPLANDVDPDTPHDQLAITSLNGQAVDPDHPEAYAPSAVYDPVSGQFAGTVSLTADGQVKFDPADDYNNDASHLLVIPYTVSDGQGGSDSADITLEVRAVNDAPVAHDDSADIDEDASQPATGNVLANDTDADGDDLDVLSFQHGGTVDTSGTLQGTYGTLTWDADTGAYAYALDNSDRRVQALGEGQTLTESFAYTMTDGTVDDSATLTVTIHGTDDGVTFTGLGVSDGDFTVSESALADGSAPDAAALVKSGSFTLEALDGIDTVTIAGTELTVAQLTNSATYPISLDTDYGTLVLTGYSGDGQGGSLSYQYTLTHPVDNDSQAGADGDHYVDQIAVSVSDVDGDSAASSLNVNILDDAPSAQPISVDAGVQSVNTNLLVILDVSGSMNDASGMENLTRLKAAIAGIKELIEQYDSMGDVMVNITTFSTTASGTAVWMTADQALLFLNNLQLSGTWNWTNYDAALAAAMDAYDNPGKLADAQNVAYFLSDGKPNYNNGDPTTLGTTPAGDSPNSDDGIQPAEQATWEAFLRANNINAYAIGMGSDISTTELEPIAYRGSTGTEQPAVVVDDMNDFSSVLTSTVQYSASGNLTTDGGFGADGGYVESIVYGDNTFTFDGTTVVRSGTGSTGWTFDATTHVLTVTTEGGTLTVDMDNGDYVYTHTSMTVLQEQFTYALRDNDGDVASSSVSFSAEKTDFAPIIRNDAVYVAMDYYSNHQVTIQSDWLLWNDSDKNGDPISITGVTGATYDNGEITADLSNAGRGSFSYTGTTYVDSTQSDTGQVTIVADYELDAKGDGLDNILIGGDGVDTIYGYEGNDVLVGNGGNDTMKGGSGRDWLIGGAGNDKIEGGAGNDLLEGGSGSDTFIWRASDRGTPGTPAEDVIKDFSRTDGDVLNLKDLLQGESHGLNNLGNLDQYIDVTTDGAGNTVIRVSSTGGFTGGTYTAAAEDQRIVLQNVDLYDQYGVSHGQDADLIKAMVQQGALVTD</sequence>
<feature type="compositionally biased region" description="Polar residues" evidence="6">
    <location>
        <begin position="1894"/>
        <end position="1903"/>
    </location>
</feature>
<dbReference type="PROSITE" id="PS00330">
    <property type="entry name" value="HEMOLYSIN_CALCIUM"/>
    <property type="match status" value="2"/>
</dbReference>
<dbReference type="PANTHER" id="PTHR34720:SF9">
    <property type="entry name" value="BLR4714 PROTEIN"/>
    <property type="match status" value="1"/>
</dbReference>
<dbReference type="InterPro" id="IPR040853">
    <property type="entry name" value="RapA2_cadherin-like"/>
</dbReference>
<dbReference type="GO" id="GO:0005576">
    <property type="term" value="C:extracellular region"/>
    <property type="evidence" value="ECO:0007669"/>
    <property type="project" value="InterPro"/>
</dbReference>
<dbReference type="InterPro" id="IPR036465">
    <property type="entry name" value="vWFA_dom_sf"/>
</dbReference>
<dbReference type="InterPro" id="IPR047777">
    <property type="entry name" value="LapA-like_RM"/>
</dbReference>
<keyword evidence="2" id="KW-0800">Toxin</keyword>
<protein>
    <submittedName>
        <fullName evidence="8">Retention module-containing protein</fullName>
    </submittedName>
</protein>
<evidence type="ECO:0000313" key="9">
    <source>
        <dbReference type="Proteomes" id="UP000295443"/>
    </source>
</evidence>
<dbReference type="SUPFAM" id="SSF51120">
    <property type="entry name" value="beta-Roll"/>
    <property type="match status" value="1"/>
</dbReference>
<dbReference type="NCBIfam" id="TIGR01965">
    <property type="entry name" value="VCBS_repeat"/>
    <property type="match status" value="1"/>
</dbReference>